<evidence type="ECO:0000256" key="3">
    <source>
        <dbReference type="ARBA" id="ARBA00023163"/>
    </source>
</evidence>
<gene>
    <name evidence="5" type="ORF">SAMN06265219_109159</name>
</gene>
<dbReference type="SMART" id="SM00354">
    <property type="entry name" value="HTH_LACI"/>
    <property type="match status" value="1"/>
</dbReference>
<dbReference type="EMBL" id="FXTP01000009">
    <property type="protein sequence ID" value="SMO75826.1"/>
    <property type="molecule type" value="Genomic_DNA"/>
</dbReference>
<reference evidence="5 6" key="1">
    <citation type="submission" date="2017-05" db="EMBL/GenBank/DDBJ databases">
        <authorList>
            <person name="Varghese N."/>
            <person name="Submissions S."/>
        </authorList>
    </citation>
    <scope>NUCLEOTIDE SEQUENCE [LARGE SCALE GENOMIC DNA]</scope>
    <source>
        <strain evidence="5 6">DSM 21985</strain>
    </source>
</reference>
<keyword evidence="2" id="KW-0238">DNA-binding</keyword>
<dbReference type="CDD" id="cd01392">
    <property type="entry name" value="HTH_LacI"/>
    <property type="match status" value="1"/>
</dbReference>
<evidence type="ECO:0000313" key="5">
    <source>
        <dbReference type="EMBL" id="SMO75826.1"/>
    </source>
</evidence>
<keyword evidence="6" id="KW-1185">Reference proteome</keyword>
<organism evidence="5 6">
    <name type="scientific">Gracilimonas mengyeensis</name>
    <dbReference type="NCBI Taxonomy" id="1302730"/>
    <lineage>
        <taxon>Bacteria</taxon>
        <taxon>Pseudomonadati</taxon>
        <taxon>Balneolota</taxon>
        <taxon>Balneolia</taxon>
        <taxon>Balneolales</taxon>
        <taxon>Balneolaceae</taxon>
        <taxon>Gracilimonas</taxon>
    </lineage>
</organism>
<evidence type="ECO:0000256" key="1">
    <source>
        <dbReference type="ARBA" id="ARBA00023015"/>
    </source>
</evidence>
<evidence type="ECO:0000313" key="6">
    <source>
        <dbReference type="Proteomes" id="UP000317557"/>
    </source>
</evidence>
<dbReference type="Gene3D" id="3.40.50.2300">
    <property type="match status" value="2"/>
</dbReference>
<dbReference type="PANTHER" id="PTHR30146">
    <property type="entry name" value="LACI-RELATED TRANSCRIPTIONAL REPRESSOR"/>
    <property type="match status" value="1"/>
</dbReference>
<dbReference type="RefSeq" id="WP_142454787.1">
    <property type="nucleotide sequence ID" value="NZ_FXTP01000009.1"/>
</dbReference>
<proteinExistence type="predicted"/>
<dbReference type="SUPFAM" id="SSF47413">
    <property type="entry name" value="lambda repressor-like DNA-binding domains"/>
    <property type="match status" value="1"/>
</dbReference>
<dbReference type="InterPro" id="IPR046335">
    <property type="entry name" value="LacI/GalR-like_sensor"/>
</dbReference>
<dbReference type="GO" id="GO:0003700">
    <property type="term" value="F:DNA-binding transcription factor activity"/>
    <property type="evidence" value="ECO:0007669"/>
    <property type="project" value="TreeGrafter"/>
</dbReference>
<dbReference type="Gene3D" id="1.10.260.40">
    <property type="entry name" value="lambda repressor-like DNA-binding domains"/>
    <property type="match status" value="1"/>
</dbReference>
<protein>
    <submittedName>
        <fullName evidence="5">Transcriptional regulator, LacI family</fullName>
    </submittedName>
</protein>
<dbReference type="InterPro" id="IPR000843">
    <property type="entry name" value="HTH_LacI"/>
</dbReference>
<accession>A0A521DVU7</accession>
<keyword evidence="1" id="KW-0805">Transcription regulation</keyword>
<keyword evidence="3" id="KW-0804">Transcription</keyword>
<dbReference type="SUPFAM" id="SSF53822">
    <property type="entry name" value="Periplasmic binding protein-like I"/>
    <property type="match status" value="1"/>
</dbReference>
<dbReference type="Pfam" id="PF00356">
    <property type="entry name" value="LacI"/>
    <property type="match status" value="1"/>
</dbReference>
<dbReference type="AlphaFoldDB" id="A0A521DVU7"/>
<dbReference type="OrthoDB" id="9803256at2"/>
<dbReference type="PANTHER" id="PTHR30146:SF109">
    <property type="entry name" value="HTH-TYPE TRANSCRIPTIONAL REGULATOR GALS"/>
    <property type="match status" value="1"/>
</dbReference>
<evidence type="ECO:0000259" key="4">
    <source>
        <dbReference type="PROSITE" id="PS50932"/>
    </source>
</evidence>
<dbReference type="GO" id="GO:0000976">
    <property type="term" value="F:transcription cis-regulatory region binding"/>
    <property type="evidence" value="ECO:0007669"/>
    <property type="project" value="TreeGrafter"/>
</dbReference>
<dbReference type="InterPro" id="IPR010982">
    <property type="entry name" value="Lambda_DNA-bd_dom_sf"/>
</dbReference>
<dbReference type="InterPro" id="IPR028082">
    <property type="entry name" value="Peripla_BP_I"/>
</dbReference>
<dbReference type="CDD" id="cd06267">
    <property type="entry name" value="PBP1_LacI_sugar_binding-like"/>
    <property type="match status" value="1"/>
</dbReference>
<dbReference type="PROSITE" id="PS50932">
    <property type="entry name" value="HTH_LACI_2"/>
    <property type="match status" value="1"/>
</dbReference>
<sequence length="337" mass="38066">MPATIYDIAKKAGVSIATVSRVFNNSAKVSDKARTKVMKVADEMGYHPQAYAQGLASRKNNTVMIVVPVISNYFFMEVLSGVQDKLSQLNYELSIFNISPNKDIEEQVEHVLKRRWAEGYLFISIHLEDSQWENLKRYNVPITLIDEHYEGFDSVSVDNAQGAYRAAKSFFEQGYKRVAMLSALETSKPIRDRMKGYKKALNEFNLSFDEKLVVKGDSMQRDGFTERAGYEAMTKILDMKPMPEACFCASDIQAVGALKAMQDTGKRIPIIGYDDIELAEYMGLSTIRQPMRDMGFFATQNLIDRMNNPEKAISQTIYSPELVARSSTEVKNKKTGS</sequence>
<feature type="domain" description="HTH lacI-type" evidence="4">
    <location>
        <begin position="3"/>
        <end position="57"/>
    </location>
</feature>
<evidence type="ECO:0000256" key="2">
    <source>
        <dbReference type="ARBA" id="ARBA00023125"/>
    </source>
</evidence>
<name>A0A521DVU7_9BACT</name>
<dbReference type="Proteomes" id="UP000317557">
    <property type="component" value="Unassembled WGS sequence"/>
</dbReference>
<dbReference type="Pfam" id="PF13377">
    <property type="entry name" value="Peripla_BP_3"/>
    <property type="match status" value="1"/>
</dbReference>
<dbReference type="PRINTS" id="PR00036">
    <property type="entry name" value="HTHLACI"/>
</dbReference>